<dbReference type="AlphaFoldDB" id="A0A381QKW1"/>
<organism evidence="1">
    <name type="scientific">marine metagenome</name>
    <dbReference type="NCBI Taxonomy" id="408172"/>
    <lineage>
        <taxon>unclassified sequences</taxon>
        <taxon>metagenomes</taxon>
        <taxon>ecological metagenomes</taxon>
    </lineage>
</organism>
<name>A0A381QKW1_9ZZZZ</name>
<dbReference type="EMBL" id="UINC01001408">
    <property type="protein sequence ID" value="SUZ79982.1"/>
    <property type="molecule type" value="Genomic_DNA"/>
</dbReference>
<protein>
    <submittedName>
        <fullName evidence="1">Uncharacterized protein</fullName>
    </submittedName>
</protein>
<proteinExistence type="predicted"/>
<accession>A0A381QKW1</accession>
<gene>
    <name evidence="1" type="ORF">METZ01_LOCUS32836</name>
</gene>
<sequence>MASVYIFRLNNESALFKLKFLEIILFENEKIANRTIDI</sequence>
<reference evidence="1" key="1">
    <citation type="submission" date="2018-05" db="EMBL/GenBank/DDBJ databases">
        <authorList>
            <person name="Lanie J.A."/>
            <person name="Ng W.-L."/>
            <person name="Kazmierczak K.M."/>
            <person name="Andrzejewski T.M."/>
            <person name="Davidsen T.M."/>
            <person name="Wayne K.J."/>
            <person name="Tettelin H."/>
            <person name="Glass J.I."/>
            <person name="Rusch D."/>
            <person name="Podicherti R."/>
            <person name="Tsui H.-C.T."/>
            <person name="Winkler M.E."/>
        </authorList>
    </citation>
    <scope>NUCLEOTIDE SEQUENCE</scope>
</reference>
<evidence type="ECO:0000313" key="1">
    <source>
        <dbReference type="EMBL" id="SUZ79982.1"/>
    </source>
</evidence>